<evidence type="ECO:0000259" key="2">
    <source>
        <dbReference type="Pfam" id="PF17881"/>
    </source>
</evidence>
<accession>A0A2A2IBT8</accession>
<evidence type="ECO:0000313" key="3">
    <source>
        <dbReference type="EMBL" id="PAV29471.1"/>
    </source>
</evidence>
<keyword evidence="1" id="KW-1133">Transmembrane helix</keyword>
<dbReference type="AlphaFoldDB" id="A0A2A2IBT8"/>
<keyword evidence="1" id="KW-0472">Membrane</keyword>
<dbReference type="SUPFAM" id="SSF54403">
    <property type="entry name" value="Cystatin/monellin"/>
    <property type="match status" value="2"/>
</dbReference>
<evidence type="ECO:0000256" key="1">
    <source>
        <dbReference type="SAM" id="Phobius"/>
    </source>
</evidence>
<sequence>MRRSRWLFWSFWVIIILILSCFTYGVFLYNDLASAKTAGYDETKKQILENTSITNIDKIEQFNGAASYHVIFGENKDDEKKLIFYPLKGNEKDLTTIDQHEIMPKKEVLGQWNEQCKDCNLVNIVPALVDEKVLWEVTYENNSNQYIIDYLDIHDGTRYEQYRFNRTFK</sequence>
<dbReference type="InterPro" id="IPR046350">
    <property type="entry name" value="Cystatin_sf"/>
</dbReference>
<dbReference type="InterPro" id="IPR041401">
    <property type="entry name" value="TseB-like_dom"/>
</dbReference>
<dbReference type="PROSITE" id="PS51257">
    <property type="entry name" value="PROKAR_LIPOPROTEIN"/>
    <property type="match status" value="1"/>
</dbReference>
<feature type="domain" description="Cell wall elongation regulator TseB-like" evidence="2">
    <location>
        <begin position="42"/>
        <end position="86"/>
    </location>
</feature>
<dbReference type="Proteomes" id="UP000218887">
    <property type="component" value="Unassembled WGS sequence"/>
</dbReference>
<protein>
    <recommendedName>
        <fullName evidence="2">Cell wall elongation regulator TseB-like domain-containing protein</fullName>
    </recommendedName>
</protein>
<dbReference type="Gene3D" id="3.10.450.40">
    <property type="match status" value="2"/>
</dbReference>
<evidence type="ECO:0000313" key="4">
    <source>
        <dbReference type="Proteomes" id="UP000218887"/>
    </source>
</evidence>
<keyword evidence="1" id="KW-0812">Transmembrane</keyword>
<keyword evidence="4" id="KW-1185">Reference proteome</keyword>
<dbReference type="OrthoDB" id="2381181at2"/>
<dbReference type="Pfam" id="PF17881">
    <property type="entry name" value="TseB"/>
    <property type="match status" value="1"/>
</dbReference>
<name>A0A2A2IBT8_9BACI</name>
<organism evidence="3 4">
    <name type="scientific">Virgibacillus profundi</name>
    <dbReference type="NCBI Taxonomy" id="2024555"/>
    <lineage>
        <taxon>Bacteria</taxon>
        <taxon>Bacillati</taxon>
        <taxon>Bacillota</taxon>
        <taxon>Bacilli</taxon>
        <taxon>Bacillales</taxon>
        <taxon>Bacillaceae</taxon>
        <taxon>Virgibacillus</taxon>
    </lineage>
</organism>
<dbReference type="EMBL" id="NPOA01000007">
    <property type="protein sequence ID" value="PAV29471.1"/>
    <property type="molecule type" value="Genomic_DNA"/>
</dbReference>
<feature type="transmembrane region" description="Helical" evidence="1">
    <location>
        <begin position="6"/>
        <end position="29"/>
    </location>
</feature>
<reference evidence="3 4" key="1">
    <citation type="submission" date="2017-08" db="EMBL/GenBank/DDBJ databases">
        <title>Virgibacillus indicus sp. nov. and Virgibacillus profoundi sp. nov, two moderately halophilic bacteria isolated from marine sediment by using the Microfluidic Streak Plate.</title>
        <authorList>
            <person name="Xu B."/>
            <person name="Hu B."/>
            <person name="Wang J."/>
            <person name="Zhu Y."/>
            <person name="Huang L."/>
            <person name="Du W."/>
            <person name="Huang Y."/>
        </authorList>
    </citation>
    <scope>NUCLEOTIDE SEQUENCE [LARGE SCALE GENOMIC DNA]</scope>
    <source>
        <strain evidence="3 4">IO3-P3-H5</strain>
    </source>
</reference>
<gene>
    <name evidence="3" type="ORF">CIL05_11435</name>
</gene>
<comment type="caution">
    <text evidence="3">The sequence shown here is derived from an EMBL/GenBank/DDBJ whole genome shotgun (WGS) entry which is preliminary data.</text>
</comment>
<proteinExistence type="predicted"/>